<dbReference type="GeneID" id="113522199"/>
<keyword evidence="3" id="KW-1185">Reference proteome</keyword>
<dbReference type="SMART" id="SM00595">
    <property type="entry name" value="MADF"/>
    <property type="match status" value="1"/>
</dbReference>
<evidence type="ECO:0000259" key="2">
    <source>
        <dbReference type="PROSITE" id="PS51029"/>
    </source>
</evidence>
<dbReference type="PROSITE" id="PS51029">
    <property type="entry name" value="MADF"/>
    <property type="match status" value="1"/>
</dbReference>
<reference evidence="4" key="1">
    <citation type="submission" date="2025-08" db="UniProtKB">
        <authorList>
            <consortium name="RefSeq"/>
        </authorList>
    </citation>
    <scope>IDENTIFICATION</scope>
    <source>
        <tissue evidence="4">Whole larvae</tissue>
    </source>
</reference>
<accession>A0ABM3MIC7</accession>
<feature type="domain" description="MADF" evidence="2">
    <location>
        <begin position="84"/>
        <end position="182"/>
    </location>
</feature>
<dbReference type="PANTHER" id="PTHR21505:SF8">
    <property type="entry name" value="DPT-YFP REPRESSOR BY OVEREXPRESSION, ISOFORM D-RELATED"/>
    <property type="match status" value="1"/>
</dbReference>
<dbReference type="InterPro" id="IPR006578">
    <property type="entry name" value="MADF-dom"/>
</dbReference>
<feature type="region of interest" description="Disordered" evidence="1">
    <location>
        <begin position="224"/>
        <end position="247"/>
    </location>
</feature>
<organism evidence="3 4">
    <name type="scientific">Galleria mellonella</name>
    <name type="common">Greater wax moth</name>
    <dbReference type="NCBI Taxonomy" id="7137"/>
    <lineage>
        <taxon>Eukaryota</taxon>
        <taxon>Metazoa</taxon>
        <taxon>Ecdysozoa</taxon>
        <taxon>Arthropoda</taxon>
        <taxon>Hexapoda</taxon>
        <taxon>Insecta</taxon>
        <taxon>Pterygota</taxon>
        <taxon>Neoptera</taxon>
        <taxon>Endopterygota</taxon>
        <taxon>Lepidoptera</taxon>
        <taxon>Glossata</taxon>
        <taxon>Ditrysia</taxon>
        <taxon>Pyraloidea</taxon>
        <taxon>Pyralidae</taxon>
        <taxon>Galleriinae</taxon>
        <taxon>Galleria</taxon>
    </lineage>
</organism>
<name>A0ABM3MIC7_GALME</name>
<protein>
    <submittedName>
        <fullName evidence="4">Uncharacterized protein LOC113522199</fullName>
    </submittedName>
</protein>
<dbReference type="RefSeq" id="XP_052751146.1">
    <property type="nucleotide sequence ID" value="XM_052895186.1"/>
</dbReference>
<evidence type="ECO:0000313" key="3">
    <source>
        <dbReference type="Proteomes" id="UP001652740"/>
    </source>
</evidence>
<sequence>MNGKCRFETTLVTLAARWRRCRSTPLSCLLSQSSVKRGHATRLYVSLDSRARSVCHLLTPNCVRTMTEQTQYSILRISDEKTLELIDLYRKEQCLWNTSIQDYRNREKRAKAAARIAKKLNIENFEARHVMIKFKNLRNSYCQELKKIANSLINSSGEETDAYKPTVIWFNKMDSFIRPHLQFKHVPSQAKLVINNGVVKRETETVDDSDDSIWSKNVTADLLSVPGSSQDDTGSENDSESSAGKAVKRARDWSVASSKRLRMEENELLTDSMETKVGEDCFDSFGKYIAALLRTLPQKKAIVLQPQIVSLIASAVLNNGDAQ</sequence>
<gene>
    <name evidence="4" type="primary">LOC113522199</name>
</gene>
<dbReference type="Proteomes" id="UP001652740">
    <property type="component" value="Unplaced"/>
</dbReference>
<proteinExistence type="predicted"/>
<dbReference type="Pfam" id="PF10545">
    <property type="entry name" value="MADF_DNA_bdg"/>
    <property type="match status" value="1"/>
</dbReference>
<dbReference type="PANTHER" id="PTHR21505">
    <property type="entry name" value="MADF DOMAIN-CONTAINING PROTEIN-RELATED"/>
    <property type="match status" value="1"/>
</dbReference>
<evidence type="ECO:0000256" key="1">
    <source>
        <dbReference type="SAM" id="MobiDB-lite"/>
    </source>
</evidence>
<evidence type="ECO:0000313" key="4">
    <source>
        <dbReference type="RefSeq" id="XP_052751146.1"/>
    </source>
</evidence>